<proteinExistence type="predicted"/>
<name>A0A136PN15_9ACTN</name>
<reference evidence="1 2" key="1">
    <citation type="submission" date="2016-01" db="EMBL/GenBank/DDBJ databases">
        <title>Whole genome sequence and analysis of Micromonospora rosaria DSM 803, which can produce antibacterial substance rosamicin.</title>
        <authorList>
            <person name="Yang H."/>
            <person name="He X."/>
            <person name="Zhu D."/>
        </authorList>
    </citation>
    <scope>NUCLEOTIDE SEQUENCE [LARGE SCALE GENOMIC DNA]</scope>
    <source>
        <strain evidence="1 2">DSM 803</strain>
    </source>
</reference>
<dbReference type="OrthoDB" id="5146724at2"/>
<organism evidence="1 2">
    <name type="scientific">Micromonospora rosaria</name>
    <dbReference type="NCBI Taxonomy" id="47874"/>
    <lineage>
        <taxon>Bacteria</taxon>
        <taxon>Bacillati</taxon>
        <taxon>Actinomycetota</taxon>
        <taxon>Actinomycetes</taxon>
        <taxon>Micromonosporales</taxon>
        <taxon>Micromonosporaceae</taxon>
        <taxon>Micromonospora</taxon>
    </lineage>
</organism>
<dbReference type="Proteomes" id="UP000070620">
    <property type="component" value="Unassembled WGS sequence"/>
</dbReference>
<protein>
    <submittedName>
        <fullName evidence="1">Uncharacterized protein</fullName>
    </submittedName>
</protein>
<keyword evidence="2" id="KW-1185">Reference proteome</keyword>
<accession>A0A136PN15</accession>
<dbReference type="EMBL" id="LRQV01000097">
    <property type="protein sequence ID" value="KXK59782.1"/>
    <property type="molecule type" value="Genomic_DNA"/>
</dbReference>
<gene>
    <name evidence="1" type="ORF">AWW66_22420</name>
</gene>
<sequence length="161" mass="17011">MVGAVAGRSGGEVDGFRIGYVPDGVGELVSDFASEWEDVRFTTRVWERQVDDGYRVDLRVHVLRGDGLTSLDEVRDVLAGYQERDPAQWPLTEFRQPRAAAPGAEPAAGPGGGPADVIGLFGEGEAFWLAGPGVAGYVLADPERVDTATLLAIVASIVPSS</sequence>
<evidence type="ECO:0000313" key="1">
    <source>
        <dbReference type="EMBL" id="KXK59782.1"/>
    </source>
</evidence>
<evidence type="ECO:0000313" key="2">
    <source>
        <dbReference type="Proteomes" id="UP000070620"/>
    </source>
</evidence>
<dbReference type="AlphaFoldDB" id="A0A136PN15"/>
<comment type="caution">
    <text evidence="1">The sequence shown here is derived from an EMBL/GenBank/DDBJ whole genome shotgun (WGS) entry which is preliminary data.</text>
</comment>